<evidence type="ECO:0000313" key="3">
    <source>
        <dbReference type="Proteomes" id="UP000798951"/>
    </source>
</evidence>
<protein>
    <submittedName>
        <fullName evidence="2">WXG100 family type VII secretion target</fullName>
    </submittedName>
</protein>
<dbReference type="NCBIfam" id="TIGR03930">
    <property type="entry name" value="WXG100_ESAT6"/>
    <property type="match status" value="1"/>
</dbReference>
<dbReference type="Proteomes" id="UP000798951">
    <property type="component" value="Unassembled WGS sequence"/>
</dbReference>
<gene>
    <name evidence="2" type="ORF">FNL39_102434</name>
</gene>
<reference evidence="2 3" key="1">
    <citation type="submission" date="2019-07" db="EMBL/GenBank/DDBJ databases">
        <title>Genomic Encyclopedia of Type Strains, Phase IV (KMG-IV): sequencing the most valuable type-strain genomes for metagenomic binning, comparative biology and taxonomic classification.</title>
        <authorList>
            <person name="Goeker M."/>
        </authorList>
    </citation>
    <scope>NUCLEOTIDE SEQUENCE [LARGE SCALE GENOMIC DNA]</scope>
    <source>
        <strain evidence="2 3">DSM 44831</strain>
    </source>
</reference>
<dbReference type="SUPFAM" id="SSF140453">
    <property type="entry name" value="EsxAB dimer-like"/>
    <property type="match status" value="1"/>
</dbReference>
<evidence type="ECO:0000313" key="2">
    <source>
        <dbReference type="EMBL" id="KAF0848286.1"/>
    </source>
</evidence>
<accession>A0ABQ6YRF0</accession>
<dbReference type="InterPro" id="IPR036689">
    <property type="entry name" value="ESAT-6-like_sf"/>
</dbReference>
<keyword evidence="3" id="KW-1185">Reference proteome</keyword>
<feature type="region of interest" description="Disordered" evidence="1">
    <location>
        <begin position="87"/>
        <end position="112"/>
    </location>
</feature>
<dbReference type="Gene3D" id="1.10.287.1060">
    <property type="entry name" value="ESAT-6-like"/>
    <property type="match status" value="1"/>
</dbReference>
<evidence type="ECO:0000256" key="1">
    <source>
        <dbReference type="SAM" id="MobiDB-lite"/>
    </source>
</evidence>
<dbReference type="RefSeq" id="WP_067982110.1">
    <property type="nucleotide sequence ID" value="NZ_VMSD01000002.1"/>
</dbReference>
<organism evidence="2 3">
    <name type="scientific">Nocardia caishijiensis</name>
    <dbReference type="NCBI Taxonomy" id="184756"/>
    <lineage>
        <taxon>Bacteria</taxon>
        <taxon>Bacillati</taxon>
        <taxon>Actinomycetota</taxon>
        <taxon>Actinomycetes</taxon>
        <taxon>Mycobacteriales</taxon>
        <taxon>Nocardiaceae</taxon>
        <taxon>Nocardia</taxon>
    </lineage>
</organism>
<dbReference type="EMBL" id="VMSD01000002">
    <property type="protein sequence ID" value="KAF0848286.1"/>
    <property type="molecule type" value="Genomic_DNA"/>
</dbReference>
<proteinExistence type="predicted"/>
<dbReference type="InterPro" id="IPR010310">
    <property type="entry name" value="T7SS_ESAT-6-like"/>
</dbReference>
<name>A0ABQ6YRF0_9NOCA</name>
<sequence length="112" mass="11898">MGIVFQDPAAAAAAANTMEGAISDIRGTLKRITDAVESVGGGWQGTAANAFYDAAFAWHEESVRLNQKLDAVHQNVEDGQKQYSLADTDNADDYKGPTANSNYVHLNPGNKA</sequence>
<dbReference type="Pfam" id="PF06013">
    <property type="entry name" value="WXG100"/>
    <property type="match status" value="1"/>
</dbReference>
<comment type="caution">
    <text evidence="2">The sequence shown here is derived from an EMBL/GenBank/DDBJ whole genome shotgun (WGS) entry which is preliminary data.</text>
</comment>